<keyword evidence="3 4" id="KW-0119">Carbohydrate metabolism</keyword>
<comment type="similarity">
    <text evidence="4">Belongs to the glucosamine/galactosamine-6-phosphate isomerase family. NagB subfamily.</text>
</comment>
<feature type="active site" description="For ring-opening step" evidence="4">
    <location>
        <position position="136"/>
    </location>
</feature>
<sequence>MKVIETKQYQELSQLASNYISDKIKKKPNLTLGLATGGTPKKTYELLIEDHKNNGTSYNSVTTFNLDEYIGLDPENANSYHHYMNQTFFNHIDINRKNIFIPNGLALKMEQECREYEEKIKFQGGIDLQLLGIGANGHIGFNEPGTPFLSTTHVIELAPSTREANARFFDSIHDVPTHAITMGIASIIASKEILLLVSGEDKNAALKRLLTEEEPTEDFPASILKKHPHVTIIADKKALKGIGVMH</sequence>
<dbReference type="EMBL" id="JAKRYL010000022">
    <property type="protein sequence ID" value="MCL7749016.1"/>
    <property type="molecule type" value="Genomic_DNA"/>
</dbReference>
<evidence type="ECO:0000259" key="5">
    <source>
        <dbReference type="Pfam" id="PF01182"/>
    </source>
</evidence>
<evidence type="ECO:0000313" key="6">
    <source>
        <dbReference type="EMBL" id="MCL7749016.1"/>
    </source>
</evidence>
<dbReference type="Pfam" id="PF01182">
    <property type="entry name" value="Glucosamine_iso"/>
    <property type="match status" value="1"/>
</dbReference>
<dbReference type="CDD" id="cd01399">
    <property type="entry name" value="GlcN6P_deaminase"/>
    <property type="match status" value="1"/>
</dbReference>
<accession>A0A9X2I651</accession>
<dbReference type="PANTHER" id="PTHR11280">
    <property type="entry name" value="GLUCOSAMINE-6-PHOSPHATE ISOMERASE"/>
    <property type="match status" value="1"/>
</dbReference>
<evidence type="ECO:0000313" key="7">
    <source>
        <dbReference type="Proteomes" id="UP001139150"/>
    </source>
</evidence>
<dbReference type="SUPFAM" id="SSF100950">
    <property type="entry name" value="NagB/RpiA/CoA transferase-like"/>
    <property type="match status" value="1"/>
</dbReference>
<organism evidence="6 7">
    <name type="scientific">Halalkalibacter alkaliphilus</name>
    <dbReference type="NCBI Taxonomy" id="2917993"/>
    <lineage>
        <taxon>Bacteria</taxon>
        <taxon>Bacillati</taxon>
        <taxon>Bacillota</taxon>
        <taxon>Bacilli</taxon>
        <taxon>Bacillales</taxon>
        <taxon>Bacillaceae</taxon>
        <taxon>Halalkalibacter</taxon>
    </lineage>
</organism>
<reference evidence="6" key="1">
    <citation type="submission" date="2022-02" db="EMBL/GenBank/DDBJ databases">
        <title>Halalkalibacter sp. nov. isolated from Lonar Lake, India.</title>
        <authorList>
            <person name="Joshi A."/>
            <person name="Thite S."/>
            <person name="Lodha T."/>
        </authorList>
    </citation>
    <scope>NUCLEOTIDE SEQUENCE</scope>
    <source>
        <strain evidence="6">MEB205</strain>
    </source>
</reference>
<protein>
    <recommendedName>
        <fullName evidence="4">Glucosamine-6-phosphate deaminase</fullName>
        <ecNumber evidence="4">3.5.99.6</ecNumber>
    </recommendedName>
    <alternativeName>
        <fullName evidence="4">GlcN6P deaminase</fullName>
        <shortName evidence="4">GNPDA</shortName>
    </alternativeName>
    <alternativeName>
        <fullName evidence="4">Glucosamine-6-phosphate isomerase</fullName>
    </alternativeName>
</protein>
<comment type="function">
    <text evidence="4">Catalyzes the reversible isomerization-deamination of glucosamine 6-phosphate (GlcN6P) to form fructose 6-phosphate (Fru6P) and ammonium ion.</text>
</comment>
<dbReference type="PANTHER" id="PTHR11280:SF5">
    <property type="entry name" value="GLUCOSAMINE-6-PHOSPHATE ISOMERASE"/>
    <property type="match status" value="1"/>
</dbReference>
<gene>
    <name evidence="4 6" type="primary">nagB</name>
    <name evidence="6" type="ORF">MF646_18000</name>
</gene>
<dbReference type="GO" id="GO:0004342">
    <property type="term" value="F:glucosamine-6-phosphate deaminase activity"/>
    <property type="evidence" value="ECO:0007669"/>
    <property type="project" value="UniProtKB-UniRule"/>
</dbReference>
<comment type="caution">
    <text evidence="4">Lacks conserved residue(s) required for the propagation of feature annotation.</text>
</comment>
<dbReference type="InterPro" id="IPR004547">
    <property type="entry name" value="Glucosamine6P_isomerase"/>
</dbReference>
<name>A0A9X2I651_9BACI</name>
<keyword evidence="7" id="KW-1185">Reference proteome</keyword>
<dbReference type="NCBIfam" id="TIGR00502">
    <property type="entry name" value="nagB"/>
    <property type="match status" value="1"/>
</dbReference>
<feature type="active site" description="Proton acceptor; for ring-opening step" evidence="4">
    <location>
        <position position="138"/>
    </location>
</feature>
<dbReference type="FunFam" id="3.40.50.1360:FF:000003">
    <property type="entry name" value="Glucosamine-6-phosphate deaminase"/>
    <property type="match status" value="1"/>
</dbReference>
<evidence type="ECO:0000256" key="1">
    <source>
        <dbReference type="ARBA" id="ARBA00000644"/>
    </source>
</evidence>
<dbReference type="InterPro" id="IPR037171">
    <property type="entry name" value="NagB/RpiA_transferase-like"/>
</dbReference>
<keyword evidence="2 4" id="KW-0378">Hydrolase</keyword>
<dbReference type="RefSeq" id="WP_250097900.1">
    <property type="nucleotide sequence ID" value="NZ_JAKRYL010000022.1"/>
</dbReference>
<feature type="active site" description="For ring-opening step" evidence="4">
    <location>
        <position position="143"/>
    </location>
</feature>
<dbReference type="GO" id="GO:0042802">
    <property type="term" value="F:identical protein binding"/>
    <property type="evidence" value="ECO:0007669"/>
    <property type="project" value="TreeGrafter"/>
</dbReference>
<feature type="domain" description="Glucosamine/galactosamine-6-phosphate isomerase" evidence="5">
    <location>
        <begin position="10"/>
        <end position="227"/>
    </location>
</feature>
<dbReference type="InterPro" id="IPR006148">
    <property type="entry name" value="Glc/Gal-6P_isomerase"/>
</dbReference>
<feature type="active site" description="Proton acceptor; for enolization step" evidence="4">
    <location>
        <position position="67"/>
    </location>
</feature>
<dbReference type="GO" id="GO:0006046">
    <property type="term" value="P:N-acetylglucosamine catabolic process"/>
    <property type="evidence" value="ECO:0007669"/>
    <property type="project" value="UniProtKB-UniRule"/>
</dbReference>
<evidence type="ECO:0000256" key="2">
    <source>
        <dbReference type="ARBA" id="ARBA00022801"/>
    </source>
</evidence>
<dbReference type="EC" id="3.5.99.6" evidence="4"/>
<dbReference type="HAMAP" id="MF_01241">
    <property type="entry name" value="GlcN6P_deamin"/>
    <property type="match status" value="1"/>
</dbReference>
<comment type="catalytic activity">
    <reaction evidence="1 4">
        <text>alpha-D-glucosamine 6-phosphate + H2O = beta-D-fructose 6-phosphate + NH4(+)</text>
        <dbReference type="Rhea" id="RHEA:12172"/>
        <dbReference type="ChEBI" id="CHEBI:15377"/>
        <dbReference type="ChEBI" id="CHEBI:28938"/>
        <dbReference type="ChEBI" id="CHEBI:57634"/>
        <dbReference type="ChEBI" id="CHEBI:75989"/>
        <dbReference type="EC" id="3.5.99.6"/>
    </reaction>
</comment>
<dbReference type="Gene3D" id="3.40.50.1360">
    <property type="match status" value="1"/>
</dbReference>
<dbReference type="PROSITE" id="PS01161">
    <property type="entry name" value="GLC_GALNAC_ISOMERASE"/>
    <property type="match status" value="1"/>
</dbReference>
<dbReference type="InterPro" id="IPR018321">
    <property type="entry name" value="Glucosamine6P_isomerase_CS"/>
</dbReference>
<dbReference type="GO" id="GO:0005737">
    <property type="term" value="C:cytoplasm"/>
    <property type="evidence" value="ECO:0007669"/>
    <property type="project" value="TreeGrafter"/>
</dbReference>
<dbReference type="Proteomes" id="UP001139150">
    <property type="component" value="Unassembled WGS sequence"/>
</dbReference>
<proteinExistence type="inferred from homology"/>
<dbReference type="GO" id="GO:0005975">
    <property type="term" value="P:carbohydrate metabolic process"/>
    <property type="evidence" value="ECO:0007669"/>
    <property type="project" value="InterPro"/>
</dbReference>
<evidence type="ECO:0000256" key="3">
    <source>
        <dbReference type="ARBA" id="ARBA00023277"/>
    </source>
</evidence>
<dbReference type="AlphaFoldDB" id="A0A9X2I651"/>
<comment type="caution">
    <text evidence="6">The sequence shown here is derived from an EMBL/GenBank/DDBJ whole genome shotgun (WGS) entry which is preliminary data.</text>
</comment>
<dbReference type="GO" id="GO:0019262">
    <property type="term" value="P:N-acetylneuraminate catabolic process"/>
    <property type="evidence" value="ECO:0007669"/>
    <property type="project" value="UniProtKB-UniRule"/>
</dbReference>
<evidence type="ECO:0000256" key="4">
    <source>
        <dbReference type="HAMAP-Rule" id="MF_01241"/>
    </source>
</evidence>
<dbReference type="GO" id="GO:0006043">
    <property type="term" value="P:glucosamine catabolic process"/>
    <property type="evidence" value="ECO:0007669"/>
    <property type="project" value="TreeGrafter"/>
</dbReference>
<comment type="pathway">
    <text evidence="4">Amino-sugar metabolism; N-acetylneuraminate degradation; D-fructose 6-phosphate from N-acetylneuraminate: step 5/5.</text>
</comment>